<comment type="cofactor">
    <cofactor evidence="1">
        <name>heme</name>
        <dbReference type="ChEBI" id="CHEBI:30413"/>
    </cofactor>
</comment>
<organism evidence="5 6">
    <name type="scientific">Staurois parvus</name>
    <dbReference type="NCBI Taxonomy" id="386267"/>
    <lineage>
        <taxon>Eukaryota</taxon>
        <taxon>Metazoa</taxon>
        <taxon>Chordata</taxon>
        <taxon>Craniata</taxon>
        <taxon>Vertebrata</taxon>
        <taxon>Euteleostomi</taxon>
        <taxon>Amphibia</taxon>
        <taxon>Batrachia</taxon>
        <taxon>Anura</taxon>
        <taxon>Neobatrachia</taxon>
        <taxon>Ranoidea</taxon>
        <taxon>Ranidae</taxon>
        <taxon>Staurois</taxon>
    </lineage>
</organism>
<gene>
    <name evidence="5" type="ORF">SPARVUS_LOCUS15846831</name>
</gene>
<dbReference type="InterPro" id="IPR002401">
    <property type="entry name" value="Cyt_P450_E_grp-I"/>
</dbReference>
<dbReference type="EMBL" id="CATNWA010020689">
    <property type="protein sequence ID" value="CAI9619507.1"/>
    <property type="molecule type" value="Genomic_DNA"/>
</dbReference>
<evidence type="ECO:0000256" key="4">
    <source>
        <dbReference type="ARBA" id="ARBA00023004"/>
    </source>
</evidence>
<dbReference type="InterPro" id="IPR001128">
    <property type="entry name" value="Cyt_P450"/>
</dbReference>
<dbReference type="PANTHER" id="PTHR24300:SF398">
    <property type="entry name" value="CYTOCHROME P450, FAMILY 2, SUBFAMILY C, POLYPEPTIDE 8"/>
    <property type="match status" value="1"/>
</dbReference>
<accession>A0ABN9HG18</accession>
<sequence length="347" mass="39529">QAVLRSLLHWKTGSSAIWISSLCLFTHCCSSTSLSLYGEYRRHGFDFLQGPTPLPFVGNLLQVSFALHQFYPKLTKQYGPIFTVWLGSRPVVVLCGYAVIKEALINYSHQFGARGNLPVTRRLTQGYGIVTTNGERWQQVRRFAVTSLRNFGMGKRSMEERIQEESHHLLKAIEDTGGEVFNPLTVLGRAVNNVINLVMFGRRWGYEDESFLKFVSAVNNLFTFIRSPLGVAYVAFDSVMKHLPGPHQKVFADCEHVKSFIREEINAHRRSLDPEFPRDFIDCFLIQANKEKDVSNSEFCQENLLAAVLEMFLGGTETTTNNLQFSLLVMVKHLDIQERIQEEIDTV</sequence>
<name>A0ABN9HG18_9NEOB</name>
<feature type="non-terminal residue" evidence="5">
    <location>
        <position position="347"/>
    </location>
</feature>
<dbReference type="InterPro" id="IPR050182">
    <property type="entry name" value="Cytochrome_P450_fam2"/>
</dbReference>
<keyword evidence="4" id="KW-0408">Iron</keyword>
<protein>
    <submittedName>
        <fullName evidence="5">Uncharacterized protein</fullName>
    </submittedName>
</protein>
<keyword evidence="6" id="KW-1185">Reference proteome</keyword>
<dbReference type="PRINTS" id="PR00463">
    <property type="entry name" value="EP450I"/>
</dbReference>
<dbReference type="Proteomes" id="UP001162483">
    <property type="component" value="Unassembled WGS sequence"/>
</dbReference>
<evidence type="ECO:0000313" key="6">
    <source>
        <dbReference type="Proteomes" id="UP001162483"/>
    </source>
</evidence>
<dbReference type="PANTHER" id="PTHR24300">
    <property type="entry name" value="CYTOCHROME P450 508A4-RELATED"/>
    <property type="match status" value="1"/>
</dbReference>
<dbReference type="Pfam" id="PF00067">
    <property type="entry name" value="p450"/>
    <property type="match status" value="1"/>
</dbReference>
<dbReference type="SUPFAM" id="SSF48264">
    <property type="entry name" value="Cytochrome P450"/>
    <property type="match status" value="1"/>
</dbReference>
<feature type="non-terminal residue" evidence="5">
    <location>
        <position position="1"/>
    </location>
</feature>
<evidence type="ECO:0000313" key="5">
    <source>
        <dbReference type="EMBL" id="CAI9619507.1"/>
    </source>
</evidence>
<reference evidence="5" key="1">
    <citation type="submission" date="2023-05" db="EMBL/GenBank/DDBJ databases">
        <authorList>
            <person name="Stuckert A."/>
        </authorList>
    </citation>
    <scope>NUCLEOTIDE SEQUENCE</scope>
</reference>
<comment type="caution">
    <text evidence="5">The sequence shown here is derived from an EMBL/GenBank/DDBJ whole genome shotgun (WGS) entry which is preliminary data.</text>
</comment>
<comment type="similarity">
    <text evidence="2">Belongs to the cytochrome P450 family.</text>
</comment>
<evidence type="ECO:0000256" key="2">
    <source>
        <dbReference type="ARBA" id="ARBA00010617"/>
    </source>
</evidence>
<dbReference type="Gene3D" id="1.10.630.10">
    <property type="entry name" value="Cytochrome P450"/>
    <property type="match status" value="1"/>
</dbReference>
<keyword evidence="3" id="KW-0479">Metal-binding</keyword>
<proteinExistence type="inferred from homology"/>
<evidence type="ECO:0000256" key="1">
    <source>
        <dbReference type="ARBA" id="ARBA00001971"/>
    </source>
</evidence>
<dbReference type="InterPro" id="IPR036396">
    <property type="entry name" value="Cyt_P450_sf"/>
</dbReference>
<evidence type="ECO:0000256" key="3">
    <source>
        <dbReference type="ARBA" id="ARBA00022723"/>
    </source>
</evidence>